<feature type="compositionally biased region" description="Basic and acidic residues" evidence="1">
    <location>
        <begin position="32"/>
        <end position="46"/>
    </location>
</feature>
<feature type="region of interest" description="Disordered" evidence="1">
    <location>
        <begin position="32"/>
        <end position="52"/>
    </location>
</feature>
<organism evidence="2 3">
    <name type="scientific">Metapseudomonas resinovorans</name>
    <name type="common">Pseudomonas resinovorans</name>
    <dbReference type="NCBI Taxonomy" id="53412"/>
    <lineage>
        <taxon>Bacteria</taxon>
        <taxon>Pseudomonadati</taxon>
        <taxon>Pseudomonadota</taxon>
        <taxon>Gammaproteobacteria</taxon>
        <taxon>Pseudomonadales</taxon>
        <taxon>Pseudomonadaceae</taxon>
        <taxon>Metapseudomonas</taxon>
    </lineage>
</organism>
<proteinExistence type="predicted"/>
<evidence type="ECO:0000256" key="1">
    <source>
        <dbReference type="SAM" id="MobiDB-lite"/>
    </source>
</evidence>
<accession>A0ABT4Y706</accession>
<reference evidence="2 3" key="1">
    <citation type="submission" date="2022-07" db="EMBL/GenBank/DDBJ databases">
        <title>Genome Analysis of Selected Gammaproteobacteria from Nigerian Food snails.</title>
        <authorList>
            <person name="Okafor A.C."/>
        </authorList>
    </citation>
    <scope>NUCLEOTIDE SEQUENCE [LARGE SCALE GENOMIC DNA]</scope>
    <source>
        <strain evidence="2 3">Awg 2</strain>
    </source>
</reference>
<evidence type="ECO:0000313" key="2">
    <source>
        <dbReference type="EMBL" id="MDA8484650.1"/>
    </source>
</evidence>
<sequence>MLANVVKIALLAVVLASSGGCIIHHYDHDHYRGGWDGHRDHDDRDGHRRGHR</sequence>
<dbReference type="PROSITE" id="PS51257">
    <property type="entry name" value="PROKAR_LIPOPROTEIN"/>
    <property type="match status" value="1"/>
</dbReference>
<dbReference type="EMBL" id="JANEWF010000018">
    <property type="protein sequence ID" value="MDA8484650.1"/>
    <property type="molecule type" value="Genomic_DNA"/>
</dbReference>
<dbReference type="Proteomes" id="UP001211689">
    <property type="component" value="Unassembled WGS sequence"/>
</dbReference>
<gene>
    <name evidence="2" type="ORF">NNO07_16375</name>
</gene>
<comment type="caution">
    <text evidence="2">The sequence shown here is derived from an EMBL/GenBank/DDBJ whole genome shotgun (WGS) entry which is preliminary data.</text>
</comment>
<evidence type="ECO:0008006" key="4">
    <source>
        <dbReference type="Google" id="ProtNLM"/>
    </source>
</evidence>
<evidence type="ECO:0000313" key="3">
    <source>
        <dbReference type="Proteomes" id="UP001211689"/>
    </source>
</evidence>
<name>A0ABT4Y706_METRE</name>
<keyword evidence="3" id="KW-1185">Reference proteome</keyword>
<dbReference type="RefSeq" id="WP_190828203.1">
    <property type="nucleotide sequence ID" value="NZ_JANEWF010000018.1"/>
</dbReference>
<protein>
    <recommendedName>
        <fullName evidence="4">Lipoprotein</fullName>
    </recommendedName>
</protein>